<sequence length="288" mass="31912">MKTANAKIVWPGKATLGEGPFWDELEQQLYWVDIEGYKLHIFNPDTEENTSLPFAQHVTAVVKKESGGLLLAMKDGLYSYYRDRLTPYYLHPDGGQTVRFNDAKCDPDGRLWAGTMAFDGKSKIGSLYLLDQEENTTELLTGLAISNGMAWDTARGLFYHTETISNTTTVYEYKDNQESLEKKGTIPIDYKQYGGSPDGMTIDVQGNLWVALWGGASVIKLNPDTGEVLERIVVDATNVTSCTFGGGDYRTLFITTASKENELNSGALFSCRTDVAGVKSQSYRSLQT</sequence>
<comment type="caution">
    <text evidence="3">The sequence shown here is derived from an EMBL/GenBank/DDBJ whole genome shotgun (WGS) entry which is preliminary data.</text>
</comment>
<evidence type="ECO:0000259" key="2">
    <source>
        <dbReference type="Pfam" id="PF08450"/>
    </source>
</evidence>
<dbReference type="Proteomes" id="UP001179280">
    <property type="component" value="Unassembled WGS sequence"/>
</dbReference>
<dbReference type="Gene3D" id="2.120.10.30">
    <property type="entry name" value="TolB, C-terminal domain"/>
    <property type="match status" value="1"/>
</dbReference>
<keyword evidence="4" id="KW-1185">Reference proteome</keyword>
<proteinExistence type="inferred from homology"/>
<dbReference type="EMBL" id="JAFBCV010000004">
    <property type="protein sequence ID" value="MBM7838398.1"/>
    <property type="molecule type" value="Genomic_DNA"/>
</dbReference>
<gene>
    <name evidence="3" type="ORF">JOC54_001654</name>
</gene>
<comment type="similarity">
    <text evidence="1">Belongs to the SMP-30/CGR1 family.</text>
</comment>
<organism evidence="3 4">
    <name type="scientific">Shouchella xiaoxiensis</name>
    <dbReference type="NCBI Taxonomy" id="766895"/>
    <lineage>
        <taxon>Bacteria</taxon>
        <taxon>Bacillati</taxon>
        <taxon>Bacillota</taxon>
        <taxon>Bacilli</taxon>
        <taxon>Bacillales</taxon>
        <taxon>Bacillaceae</taxon>
        <taxon>Shouchella</taxon>
    </lineage>
</organism>
<protein>
    <submittedName>
        <fullName evidence="3">Sugar lactone lactonase YvrE</fullName>
    </submittedName>
</protein>
<dbReference type="SUPFAM" id="SSF63829">
    <property type="entry name" value="Calcium-dependent phosphotriesterase"/>
    <property type="match status" value="1"/>
</dbReference>
<dbReference type="PANTHER" id="PTHR10907">
    <property type="entry name" value="REGUCALCIN"/>
    <property type="match status" value="1"/>
</dbReference>
<dbReference type="PANTHER" id="PTHR10907:SF47">
    <property type="entry name" value="REGUCALCIN"/>
    <property type="match status" value="1"/>
</dbReference>
<feature type="domain" description="SMP-30/Gluconolactonase/LRE-like region" evidence="2">
    <location>
        <begin position="16"/>
        <end position="257"/>
    </location>
</feature>
<accession>A0ABS2SSB7</accession>
<dbReference type="RefSeq" id="WP_051992092.1">
    <property type="nucleotide sequence ID" value="NZ_JAFBCV010000004.1"/>
</dbReference>
<evidence type="ECO:0000313" key="4">
    <source>
        <dbReference type="Proteomes" id="UP001179280"/>
    </source>
</evidence>
<dbReference type="InterPro" id="IPR013658">
    <property type="entry name" value="SGL"/>
</dbReference>
<dbReference type="InterPro" id="IPR005511">
    <property type="entry name" value="SMP-30"/>
</dbReference>
<dbReference type="Pfam" id="PF08450">
    <property type="entry name" value="SGL"/>
    <property type="match status" value="1"/>
</dbReference>
<dbReference type="InterPro" id="IPR011042">
    <property type="entry name" value="6-blade_b-propeller_TolB-like"/>
</dbReference>
<evidence type="ECO:0000313" key="3">
    <source>
        <dbReference type="EMBL" id="MBM7838398.1"/>
    </source>
</evidence>
<dbReference type="PRINTS" id="PR01790">
    <property type="entry name" value="SMP30FAMILY"/>
</dbReference>
<reference evidence="3" key="1">
    <citation type="submission" date="2021-01" db="EMBL/GenBank/DDBJ databases">
        <title>Genomic Encyclopedia of Type Strains, Phase IV (KMG-IV): sequencing the most valuable type-strain genomes for metagenomic binning, comparative biology and taxonomic classification.</title>
        <authorList>
            <person name="Goeker M."/>
        </authorList>
    </citation>
    <scope>NUCLEOTIDE SEQUENCE</scope>
    <source>
        <strain evidence="3">DSM 21943</strain>
    </source>
</reference>
<name>A0ABS2SSB7_9BACI</name>
<evidence type="ECO:0000256" key="1">
    <source>
        <dbReference type="ARBA" id="ARBA00008853"/>
    </source>
</evidence>